<dbReference type="PANTHER" id="PTHR43304">
    <property type="entry name" value="PHYTOCHROME-LIKE PROTEIN CPH1"/>
    <property type="match status" value="1"/>
</dbReference>
<dbReference type="InterPro" id="IPR003018">
    <property type="entry name" value="GAF"/>
</dbReference>
<gene>
    <name evidence="8" type="ORF">ASZ90_008900</name>
</gene>
<evidence type="ECO:0000256" key="2">
    <source>
        <dbReference type="ARBA" id="ARBA00012438"/>
    </source>
</evidence>
<keyword evidence="3" id="KW-0597">Phosphoprotein</keyword>
<evidence type="ECO:0000313" key="8">
    <source>
        <dbReference type="EMBL" id="KUG21351.1"/>
    </source>
</evidence>
<sequence length="523" mass="58481">MPFTGNIQEKETPCMSKSQSTTNMSSGNSQIGPVRRRSKKALETCNEIIGGFQGAATMPDLLDAAMDATLGRLDLDAAGICLVRPGTVEIVLERFFPAESGDIVRSVPLDAEPYSAVFIEKQPIVTARPAGAHAAGIRAIAHVPLLAGDTLHGGLVVLSMRRSRITGREIRILVNIGKDIGAAVAGFREEEAEIDRFQPGDDLSSEIFVVYDEERRIRRMSEYGVRMSGYREEELLGRTDEEIFPPAVTDSYLPALLRVFETKRPEKAECGMPLHPSSRSVVVHYLPVLDEQGEIRQVIGIMNDNARRLQADAALRDATRRLQELESIVNRSPAIAVLWNASGGCPVEFVSDNIVAFGYPPEEFTSGRIRFADITHPDDRERVEVEIAEHLRGGCGEFALQYRIVTGSNEIRWVEERIWVCRDESGGATHYQAILVDITARVLMDALQQQAYSRIEQNMEQFAVLGDHIRHPLQVIMGRADLMNDEHAGQIREQVRKINEILKRLDQGWVESKKIREYLQRNE</sequence>
<feature type="compositionally biased region" description="Polar residues" evidence="6">
    <location>
        <begin position="15"/>
        <end position="31"/>
    </location>
</feature>
<dbReference type="InterPro" id="IPR035965">
    <property type="entry name" value="PAS-like_dom_sf"/>
</dbReference>
<dbReference type="InterPro" id="IPR013655">
    <property type="entry name" value="PAS_fold_3"/>
</dbReference>
<dbReference type="SMART" id="SM00086">
    <property type="entry name" value="PAC"/>
    <property type="match status" value="1"/>
</dbReference>
<dbReference type="CDD" id="cd00130">
    <property type="entry name" value="PAS"/>
    <property type="match status" value="2"/>
</dbReference>
<dbReference type="Pfam" id="PF08447">
    <property type="entry name" value="PAS_3"/>
    <property type="match status" value="1"/>
</dbReference>
<dbReference type="EMBL" id="LNQE01001070">
    <property type="protein sequence ID" value="KUG21351.1"/>
    <property type="molecule type" value="Genomic_DNA"/>
</dbReference>
<dbReference type="InterPro" id="IPR029016">
    <property type="entry name" value="GAF-like_dom_sf"/>
</dbReference>
<reference evidence="8" key="1">
    <citation type="journal article" date="2015" name="Proc. Natl. Acad. Sci. U.S.A.">
        <title>Networks of energetic and metabolic interactions define dynamics in microbial communities.</title>
        <authorList>
            <person name="Embree M."/>
            <person name="Liu J.K."/>
            <person name="Al-Bassam M.M."/>
            <person name="Zengler K."/>
        </authorList>
    </citation>
    <scope>NUCLEOTIDE SEQUENCE</scope>
</reference>
<evidence type="ECO:0000256" key="3">
    <source>
        <dbReference type="ARBA" id="ARBA00022553"/>
    </source>
</evidence>
<dbReference type="InterPro" id="IPR000014">
    <property type="entry name" value="PAS"/>
</dbReference>
<evidence type="ECO:0000256" key="5">
    <source>
        <dbReference type="ARBA" id="ARBA00022777"/>
    </source>
</evidence>
<dbReference type="PANTHER" id="PTHR43304:SF1">
    <property type="entry name" value="PAC DOMAIN-CONTAINING PROTEIN"/>
    <property type="match status" value="1"/>
</dbReference>
<dbReference type="SUPFAM" id="SSF55781">
    <property type="entry name" value="GAF domain-like"/>
    <property type="match status" value="1"/>
</dbReference>
<dbReference type="SMART" id="SM00091">
    <property type="entry name" value="PAS"/>
    <property type="match status" value="2"/>
</dbReference>
<dbReference type="Gene3D" id="3.30.450.40">
    <property type="match status" value="1"/>
</dbReference>
<comment type="catalytic activity">
    <reaction evidence="1">
        <text>ATP + protein L-histidine = ADP + protein N-phospho-L-histidine.</text>
        <dbReference type="EC" id="2.7.13.3"/>
    </reaction>
</comment>
<keyword evidence="4" id="KW-0808">Transferase</keyword>
<dbReference type="Gene3D" id="3.30.450.20">
    <property type="entry name" value="PAS domain"/>
    <property type="match status" value="2"/>
</dbReference>
<organism evidence="8">
    <name type="scientific">hydrocarbon metagenome</name>
    <dbReference type="NCBI Taxonomy" id="938273"/>
    <lineage>
        <taxon>unclassified sequences</taxon>
        <taxon>metagenomes</taxon>
        <taxon>ecological metagenomes</taxon>
    </lineage>
</organism>
<dbReference type="InterPro" id="IPR013656">
    <property type="entry name" value="PAS_4"/>
</dbReference>
<dbReference type="InterPro" id="IPR052162">
    <property type="entry name" value="Sensor_kinase/Photoreceptor"/>
</dbReference>
<dbReference type="EC" id="2.7.13.3" evidence="2"/>
<dbReference type="Pfam" id="PF08448">
    <property type="entry name" value="PAS_4"/>
    <property type="match status" value="1"/>
</dbReference>
<dbReference type="SUPFAM" id="SSF55785">
    <property type="entry name" value="PYP-like sensor domain (PAS domain)"/>
    <property type="match status" value="2"/>
</dbReference>
<dbReference type="AlphaFoldDB" id="A0A0W8FKD0"/>
<keyword evidence="5 8" id="KW-0418">Kinase</keyword>
<dbReference type="GO" id="GO:0004673">
    <property type="term" value="F:protein histidine kinase activity"/>
    <property type="evidence" value="ECO:0007669"/>
    <property type="project" value="UniProtKB-EC"/>
</dbReference>
<comment type="caution">
    <text evidence="8">The sequence shown here is derived from an EMBL/GenBank/DDBJ whole genome shotgun (WGS) entry which is preliminary data.</text>
</comment>
<dbReference type="Pfam" id="PF13185">
    <property type="entry name" value="GAF_2"/>
    <property type="match status" value="1"/>
</dbReference>
<evidence type="ECO:0000259" key="7">
    <source>
        <dbReference type="PROSITE" id="PS50112"/>
    </source>
</evidence>
<evidence type="ECO:0000256" key="1">
    <source>
        <dbReference type="ARBA" id="ARBA00000085"/>
    </source>
</evidence>
<dbReference type="InterPro" id="IPR001610">
    <property type="entry name" value="PAC"/>
</dbReference>
<name>A0A0W8FKD0_9ZZZZ</name>
<dbReference type="PROSITE" id="PS50112">
    <property type="entry name" value="PAS"/>
    <property type="match status" value="2"/>
</dbReference>
<feature type="domain" description="PAS" evidence="7">
    <location>
        <begin position="357"/>
        <end position="394"/>
    </location>
</feature>
<protein>
    <recommendedName>
        <fullName evidence="2">histidine kinase</fullName>
        <ecNumber evidence="2">2.7.13.3</ecNumber>
    </recommendedName>
</protein>
<accession>A0A0W8FKD0</accession>
<dbReference type="NCBIfam" id="TIGR00229">
    <property type="entry name" value="sensory_box"/>
    <property type="match status" value="2"/>
</dbReference>
<feature type="domain" description="PAS" evidence="7">
    <location>
        <begin position="208"/>
        <end position="263"/>
    </location>
</feature>
<evidence type="ECO:0000256" key="6">
    <source>
        <dbReference type="SAM" id="MobiDB-lite"/>
    </source>
</evidence>
<feature type="region of interest" description="Disordered" evidence="6">
    <location>
        <begin position="1"/>
        <end position="36"/>
    </location>
</feature>
<proteinExistence type="predicted"/>
<evidence type="ECO:0000256" key="4">
    <source>
        <dbReference type="ARBA" id="ARBA00022679"/>
    </source>
</evidence>